<evidence type="ECO:0000256" key="10">
    <source>
        <dbReference type="ARBA" id="ARBA00023242"/>
    </source>
</evidence>
<feature type="domain" description="THAP-type" evidence="13">
    <location>
        <begin position="11"/>
        <end position="112"/>
    </location>
</feature>
<evidence type="ECO:0000259" key="13">
    <source>
        <dbReference type="PROSITE" id="PS50950"/>
    </source>
</evidence>
<reference evidence="14 15" key="1">
    <citation type="submission" date="2024-05" db="EMBL/GenBank/DDBJ databases">
        <title>Genetic variation in Jamaican populations of the coffee berry borer (Hypothenemus hampei).</title>
        <authorList>
            <person name="Errbii M."/>
            <person name="Myrie A."/>
        </authorList>
    </citation>
    <scope>NUCLEOTIDE SEQUENCE [LARGE SCALE GENOMIC DNA]</scope>
    <source>
        <strain evidence="14">JA-Hopewell-2020-01-JO</strain>
        <tissue evidence="14">Whole body</tissue>
    </source>
</reference>
<dbReference type="GO" id="GO:0003677">
    <property type="term" value="F:DNA binding"/>
    <property type="evidence" value="ECO:0007669"/>
    <property type="project" value="UniProtKB-UniRule"/>
</dbReference>
<keyword evidence="7" id="KW-0175">Coiled coil</keyword>
<protein>
    <recommendedName>
        <fullName evidence="13">THAP-type domain-containing protein</fullName>
    </recommendedName>
</protein>
<dbReference type="GO" id="GO:0005654">
    <property type="term" value="C:nucleoplasm"/>
    <property type="evidence" value="ECO:0007669"/>
    <property type="project" value="UniProtKB-SubCell"/>
</dbReference>
<comment type="similarity">
    <text evidence="2">Belongs to the THAP1 family.</text>
</comment>
<keyword evidence="4 12" id="KW-0863">Zinc-finger</keyword>
<evidence type="ECO:0000256" key="1">
    <source>
        <dbReference type="ARBA" id="ARBA00004642"/>
    </source>
</evidence>
<dbReference type="PANTHER" id="PTHR46600:SF1">
    <property type="entry name" value="THAP DOMAIN-CONTAINING PROTEIN 1"/>
    <property type="match status" value="1"/>
</dbReference>
<keyword evidence="6" id="KW-0805">Transcription regulation</keyword>
<keyword evidence="15" id="KW-1185">Reference proteome</keyword>
<evidence type="ECO:0000256" key="2">
    <source>
        <dbReference type="ARBA" id="ARBA00006177"/>
    </source>
</evidence>
<evidence type="ECO:0000313" key="14">
    <source>
        <dbReference type="EMBL" id="KAL1491589.1"/>
    </source>
</evidence>
<proteinExistence type="inferred from homology"/>
<keyword evidence="8 12" id="KW-0238">DNA-binding</keyword>
<dbReference type="PANTHER" id="PTHR46600">
    <property type="entry name" value="THAP DOMAIN-CONTAINING"/>
    <property type="match status" value="1"/>
</dbReference>
<keyword evidence="10" id="KW-0539">Nucleus</keyword>
<gene>
    <name evidence="14" type="ORF">ABEB36_012164</name>
</gene>
<evidence type="ECO:0000256" key="4">
    <source>
        <dbReference type="ARBA" id="ARBA00022771"/>
    </source>
</evidence>
<evidence type="ECO:0000256" key="9">
    <source>
        <dbReference type="ARBA" id="ARBA00023163"/>
    </source>
</evidence>
<dbReference type="SMART" id="SM00980">
    <property type="entry name" value="THAP"/>
    <property type="match status" value="1"/>
</dbReference>
<dbReference type="PROSITE" id="PS50950">
    <property type="entry name" value="ZF_THAP"/>
    <property type="match status" value="1"/>
</dbReference>
<keyword evidence="9" id="KW-0804">Transcription</keyword>
<sequence>MNRSERKIKTVYNCNCCVSNCFSRKHKNKSLHFHAFPKQGAAKVNVINAYGLTEQIDRRKAWSKVLLMRKPVSPHMRVCSLHFQENDYLAKGVALLHMNRPKLKATAVPSRNLPSIRNVNIVNKVKSEQGKKNLQKRNLLSKEIEQMFIKNSETQENEVIEQKQTQMTDLTEDEKIVVHAMLDLRFMNTTFACD</sequence>
<dbReference type="InterPro" id="IPR006612">
    <property type="entry name" value="THAP_Znf"/>
</dbReference>
<evidence type="ECO:0000256" key="6">
    <source>
        <dbReference type="ARBA" id="ARBA00023015"/>
    </source>
</evidence>
<organism evidence="14 15">
    <name type="scientific">Hypothenemus hampei</name>
    <name type="common">Coffee berry borer</name>
    <dbReference type="NCBI Taxonomy" id="57062"/>
    <lineage>
        <taxon>Eukaryota</taxon>
        <taxon>Metazoa</taxon>
        <taxon>Ecdysozoa</taxon>
        <taxon>Arthropoda</taxon>
        <taxon>Hexapoda</taxon>
        <taxon>Insecta</taxon>
        <taxon>Pterygota</taxon>
        <taxon>Neoptera</taxon>
        <taxon>Endopterygota</taxon>
        <taxon>Coleoptera</taxon>
        <taxon>Polyphaga</taxon>
        <taxon>Cucujiformia</taxon>
        <taxon>Curculionidae</taxon>
        <taxon>Scolytinae</taxon>
        <taxon>Hypothenemus</taxon>
    </lineage>
</organism>
<evidence type="ECO:0000256" key="3">
    <source>
        <dbReference type="ARBA" id="ARBA00022723"/>
    </source>
</evidence>
<evidence type="ECO:0000256" key="11">
    <source>
        <dbReference type="ARBA" id="ARBA00023306"/>
    </source>
</evidence>
<evidence type="ECO:0000256" key="7">
    <source>
        <dbReference type="ARBA" id="ARBA00023054"/>
    </source>
</evidence>
<comment type="caution">
    <text evidence="14">The sequence shown here is derived from an EMBL/GenBank/DDBJ whole genome shotgun (WGS) entry which is preliminary data.</text>
</comment>
<dbReference type="Pfam" id="PF05485">
    <property type="entry name" value="THAP"/>
    <property type="match status" value="1"/>
</dbReference>
<name>A0ABD1EA93_HYPHA</name>
<evidence type="ECO:0000256" key="12">
    <source>
        <dbReference type="PROSITE-ProRule" id="PRU00309"/>
    </source>
</evidence>
<dbReference type="Gene3D" id="6.20.210.20">
    <property type="entry name" value="THAP domain"/>
    <property type="match status" value="1"/>
</dbReference>
<dbReference type="InterPro" id="IPR038441">
    <property type="entry name" value="THAP_Znf_sf"/>
</dbReference>
<dbReference type="Proteomes" id="UP001566132">
    <property type="component" value="Unassembled WGS sequence"/>
</dbReference>
<keyword evidence="3" id="KW-0479">Metal-binding</keyword>
<dbReference type="EMBL" id="JBDJPC010000009">
    <property type="protein sequence ID" value="KAL1491589.1"/>
    <property type="molecule type" value="Genomic_DNA"/>
</dbReference>
<dbReference type="SUPFAM" id="SSF57716">
    <property type="entry name" value="Glucocorticoid receptor-like (DNA-binding domain)"/>
    <property type="match status" value="1"/>
</dbReference>
<evidence type="ECO:0000256" key="5">
    <source>
        <dbReference type="ARBA" id="ARBA00022833"/>
    </source>
</evidence>
<dbReference type="AlphaFoldDB" id="A0ABD1EA93"/>
<evidence type="ECO:0000313" key="15">
    <source>
        <dbReference type="Proteomes" id="UP001566132"/>
    </source>
</evidence>
<dbReference type="InterPro" id="IPR026516">
    <property type="entry name" value="THAP1/10"/>
</dbReference>
<dbReference type="GO" id="GO:0008270">
    <property type="term" value="F:zinc ion binding"/>
    <property type="evidence" value="ECO:0007669"/>
    <property type="project" value="UniProtKB-KW"/>
</dbReference>
<keyword evidence="5" id="KW-0862">Zinc</keyword>
<accession>A0ABD1EA93</accession>
<evidence type="ECO:0000256" key="8">
    <source>
        <dbReference type="ARBA" id="ARBA00023125"/>
    </source>
</evidence>
<comment type="subcellular location">
    <subcellularLocation>
        <location evidence="1">Nucleus</location>
        <location evidence="1">Nucleoplasm</location>
    </subcellularLocation>
</comment>
<keyword evidence="11" id="KW-0131">Cell cycle</keyword>